<dbReference type="NCBIfam" id="NF008397">
    <property type="entry name" value="PRK11195.1"/>
    <property type="match status" value="1"/>
</dbReference>
<dbReference type="InterPro" id="IPR036259">
    <property type="entry name" value="MFS_trans_sf"/>
</dbReference>
<keyword evidence="2" id="KW-0813">Transport</keyword>
<dbReference type="PANTHER" id="PTHR43266">
    <property type="entry name" value="MACROLIDE-EFFLUX PROTEIN"/>
    <property type="match status" value="1"/>
</dbReference>
<feature type="transmembrane region" description="Helical" evidence="7">
    <location>
        <begin position="285"/>
        <end position="304"/>
    </location>
</feature>
<sequence>MKSDIYKVLGTQFFTAFADNATLFTIITLVMQQMTSDMTPDINSGDWYIPALQASFLVAIVIFAPWVGGFADGRPKPRVMLIANLIKATGVGLILLQISPLIAYAIIGLGAAMYSPAKYGILPELVDEDTLVKANGWIEGSTILAILSGTLVGSALSEYSVQLALALIIVLYAGSALIALNIQHQLIVTPSSKRALRTSLLDFYAQMKRLLITPRARFSTLGVSLFWASATVLRVLLIAWAPAVLMLNSTTEIALLTLFIAIGIATGSVLVPRLIPMAYLRRARLAAYAMGGIVILLSLTDNIWAARTGLFMAGVCGGLFVVPINAALQEIGHLSIGAGGAVAVQNFFQSLAMLIASGLYAVIAGIGISPVITMTALGVTVVILTLIVSLRLPPDTGELTN</sequence>
<dbReference type="Gene3D" id="1.20.1250.20">
    <property type="entry name" value="MFS general substrate transporter like domains"/>
    <property type="match status" value="1"/>
</dbReference>
<feature type="transmembrane region" description="Helical" evidence="7">
    <location>
        <begin position="51"/>
        <end position="71"/>
    </location>
</feature>
<dbReference type="CDD" id="cd06173">
    <property type="entry name" value="MFS_MefA_like"/>
    <property type="match status" value="1"/>
</dbReference>
<feature type="transmembrane region" description="Helical" evidence="7">
    <location>
        <begin position="159"/>
        <end position="182"/>
    </location>
</feature>
<dbReference type="InterPro" id="IPR011701">
    <property type="entry name" value="MFS"/>
</dbReference>
<dbReference type="GO" id="GO:0022857">
    <property type="term" value="F:transmembrane transporter activity"/>
    <property type="evidence" value="ECO:0007669"/>
    <property type="project" value="InterPro"/>
</dbReference>
<keyword evidence="4 7" id="KW-0812">Transmembrane</keyword>
<evidence type="ECO:0000256" key="1">
    <source>
        <dbReference type="ARBA" id="ARBA00004651"/>
    </source>
</evidence>
<feature type="transmembrane region" description="Helical" evidence="7">
    <location>
        <begin position="218"/>
        <end position="241"/>
    </location>
</feature>
<keyword evidence="5 7" id="KW-1133">Transmembrane helix</keyword>
<name>A0A3B0XF36_9ZZZZ</name>
<feature type="transmembrane region" description="Helical" evidence="7">
    <location>
        <begin position="310"/>
        <end position="328"/>
    </location>
</feature>
<evidence type="ECO:0000313" key="8">
    <source>
        <dbReference type="EMBL" id="VAW62042.1"/>
    </source>
</evidence>
<comment type="subcellular location">
    <subcellularLocation>
        <location evidence="1">Cell membrane</location>
        <topology evidence="1">Multi-pass membrane protein</topology>
    </subcellularLocation>
</comment>
<feature type="transmembrane region" description="Helical" evidence="7">
    <location>
        <begin position="91"/>
        <end position="114"/>
    </location>
</feature>
<proteinExistence type="predicted"/>
<feature type="transmembrane region" description="Helical" evidence="7">
    <location>
        <begin position="340"/>
        <end position="362"/>
    </location>
</feature>
<dbReference type="AlphaFoldDB" id="A0A3B0XF36"/>
<evidence type="ECO:0000256" key="7">
    <source>
        <dbReference type="SAM" id="Phobius"/>
    </source>
</evidence>
<dbReference type="SUPFAM" id="SSF103473">
    <property type="entry name" value="MFS general substrate transporter"/>
    <property type="match status" value="1"/>
</dbReference>
<protein>
    <submittedName>
        <fullName evidence="8">Transmembrane protein</fullName>
    </submittedName>
</protein>
<feature type="transmembrane region" description="Helical" evidence="7">
    <location>
        <begin position="12"/>
        <end position="31"/>
    </location>
</feature>
<keyword evidence="3" id="KW-1003">Cell membrane</keyword>
<evidence type="ECO:0000256" key="5">
    <source>
        <dbReference type="ARBA" id="ARBA00022989"/>
    </source>
</evidence>
<keyword evidence="6 7" id="KW-0472">Membrane</keyword>
<feature type="transmembrane region" description="Helical" evidence="7">
    <location>
        <begin position="368"/>
        <end position="390"/>
    </location>
</feature>
<evidence type="ECO:0000256" key="6">
    <source>
        <dbReference type="ARBA" id="ARBA00023136"/>
    </source>
</evidence>
<evidence type="ECO:0000256" key="2">
    <source>
        <dbReference type="ARBA" id="ARBA00022448"/>
    </source>
</evidence>
<reference evidence="8" key="1">
    <citation type="submission" date="2018-06" db="EMBL/GenBank/DDBJ databases">
        <authorList>
            <person name="Zhirakovskaya E."/>
        </authorList>
    </citation>
    <scope>NUCLEOTIDE SEQUENCE</scope>
</reference>
<dbReference type="Pfam" id="PF07690">
    <property type="entry name" value="MFS_1"/>
    <property type="match status" value="1"/>
</dbReference>
<gene>
    <name evidence="8" type="ORF">MNBD_GAMMA11-3317</name>
</gene>
<dbReference type="GO" id="GO:0005886">
    <property type="term" value="C:plasma membrane"/>
    <property type="evidence" value="ECO:0007669"/>
    <property type="project" value="UniProtKB-SubCell"/>
</dbReference>
<dbReference type="EMBL" id="UOFG01000162">
    <property type="protein sequence ID" value="VAW62042.1"/>
    <property type="molecule type" value="Genomic_DNA"/>
</dbReference>
<organism evidence="8">
    <name type="scientific">hydrothermal vent metagenome</name>
    <dbReference type="NCBI Taxonomy" id="652676"/>
    <lineage>
        <taxon>unclassified sequences</taxon>
        <taxon>metagenomes</taxon>
        <taxon>ecological metagenomes</taxon>
    </lineage>
</organism>
<dbReference type="PANTHER" id="PTHR43266:SF2">
    <property type="entry name" value="MAJOR FACILITATOR SUPERFAMILY (MFS) PROFILE DOMAIN-CONTAINING PROTEIN"/>
    <property type="match status" value="1"/>
</dbReference>
<evidence type="ECO:0000256" key="4">
    <source>
        <dbReference type="ARBA" id="ARBA00022692"/>
    </source>
</evidence>
<accession>A0A3B0XF36</accession>
<evidence type="ECO:0000256" key="3">
    <source>
        <dbReference type="ARBA" id="ARBA00022475"/>
    </source>
</evidence>
<feature type="transmembrane region" description="Helical" evidence="7">
    <location>
        <begin position="253"/>
        <end position="273"/>
    </location>
</feature>